<dbReference type="EMBL" id="JACMYH010000001">
    <property type="protein sequence ID" value="MBC2677418.1"/>
    <property type="molecule type" value="Genomic_DNA"/>
</dbReference>
<dbReference type="RefSeq" id="WP_163007479.1">
    <property type="nucleotide sequence ID" value="NZ_JACMYH010000001.1"/>
</dbReference>
<proteinExistence type="predicted"/>
<evidence type="ECO:0000313" key="2">
    <source>
        <dbReference type="Proteomes" id="UP000546173"/>
    </source>
</evidence>
<keyword evidence="2" id="KW-1185">Reference proteome</keyword>
<comment type="caution">
    <text evidence="1">The sequence shown here is derived from an EMBL/GenBank/DDBJ whole genome shotgun (WGS) entry which is preliminary data.</text>
</comment>
<dbReference type="Proteomes" id="UP000546173">
    <property type="component" value="Unassembled WGS sequence"/>
</dbReference>
<evidence type="ECO:0000313" key="1">
    <source>
        <dbReference type="EMBL" id="MBC2677418.1"/>
    </source>
</evidence>
<protein>
    <submittedName>
        <fullName evidence="1">Uncharacterized protein</fullName>
    </submittedName>
</protein>
<gene>
    <name evidence="1" type="ORF">H7993_03355</name>
</gene>
<name>A0A7X1G2Y1_9PSED</name>
<organism evidence="1 2">
    <name type="scientific">Pseudomonas baltica</name>
    <dbReference type="NCBI Taxonomy" id="2762576"/>
    <lineage>
        <taxon>Bacteria</taxon>
        <taxon>Pseudomonadati</taxon>
        <taxon>Pseudomonadota</taxon>
        <taxon>Gammaproteobacteria</taxon>
        <taxon>Pseudomonadales</taxon>
        <taxon>Pseudomonadaceae</taxon>
        <taxon>Pseudomonas</taxon>
    </lineage>
</organism>
<dbReference type="AlphaFoldDB" id="A0A7X1G2Y1"/>
<accession>A0A7X1G2Y1</accession>
<reference evidence="1 2" key="1">
    <citation type="submission" date="2020-08" db="EMBL/GenBank/DDBJ databases">
        <title>Pseudomonas sp. nov.</title>
        <authorList>
            <person name="Gieschler S."/>
            <person name="Fiedler G."/>
            <person name="Brinks E."/>
            <person name="Boehnlein C."/>
            <person name="Franz C.M.A.P."/>
            <person name="Kabisch J."/>
        </authorList>
    </citation>
    <scope>NUCLEOTIDE SEQUENCE [LARGE SCALE GENOMIC DNA]</scope>
    <source>
        <strain evidence="1 2">MBT-2</strain>
    </source>
</reference>
<sequence>MITFLLGWCALSVLGTFVFVGLIRADKRREVQAMENARTQFQRISFQTQLAS</sequence>